<evidence type="ECO:0000313" key="3">
    <source>
        <dbReference type="EMBL" id="NYH87411.1"/>
    </source>
</evidence>
<feature type="compositionally biased region" description="Low complexity" evidence="1">
    <location>
        <begin position="199"/>
        <end position="211"/>
    </location>
</feature>
<dbReference type="Proteomes" id="UP000579605">
    <property type="component" value="Unassembled WGS sequence"/>
</dbReference>
<dbReference type="EMBL" id="JACBZH010000001">
    <property type="protein sequence ID" value="NYH87411.1"/>
    <property type="molecule type" value="Genomic_DNA"/>
</dbReference>
<accession>A0A852Z3M6</accession>
<keyword evidence="2" id="KW-0812">Transmembrane</keyword>
<comment type="caution">
    <text evidence="3">The sequence shown here is derived from an EMBL/GenBank/DDBJ whole genome shotgun (WGS) entry which is preliminary data.</text>
</comment>
<feature type="region of interest" description="Disordered" evidence="1">
    <location>
        <begin position="159"/>
        <end position="211"/>
    </location>
</feature>
<organism evidence="3 4">
    <name type="scientific">Actinopolymorpha rutila</name>
    <dbReference type="NCBI Taxonomy" id="446787"/>
    <lineage>
        <taxon>Bacteria</taxon>
        <taxon>Bacillati</taxon>
        <taxon>Actinomycetota</taxon>
        <taxon>Actinomycetes</taxon>
        <taxon>Propionibacteriales</taxon>
        <taxon>Actinopolymorphaceae</taxon>
        <taxon>Actinopolymorpha</taxon>
    </lineage>
</organism>
<gene>
    <name evidence="3" type="ORF">F4554_000049</name>
</gene>
<evidence type="ECO:0000256" key="2">
    <source>
        <dbReference type="SAM" id="Phobius"/>
    </source>
</evidence>
<keyword evidence="2" id="KW-1133">Transmembrane helix</keyword>
<dbReference type="AlphaFoldDB" id="A0A852Z3M6"/>
<sequence length="211" mass="23643">MADPPGQYVAYDHTDLERRRKKLWNLADGVPLTILGGIDLRALVTGGIAFLGLLGGVMLAAPVVPGLALNVWTILGCLAIAVTLYVLWPRRWRNGLTTEQNILVAVDYLFLQPRRIHGLAEDVEPEIVHWRVILWRPVHPRWHQALARARAQRSERLLRPCPADPYDPYYQHDPYDPYDEEPDPSASSTVSDPATDAVSRPGIRPGIRPSP</sequence>
<protein>
    <submittedName>
        <fullName evidence="3">Uncharacterized protein</fullName>
    </submittedName>
</protein>
<keyword evidence="2" id="KW-0472">Membrane</keyword>
<proteinExistence type="predicted"/>
<evidence type="ECO:0000256" key="1">
    <source>
        <dbReference type="SAM" id="MobiDB-lite"/>
    </source>
</evidence>
<feature type="transmembrane region" description="Helical" evidence="2">
    <location>
        <begin position="42"/>
        <end position="61"/>
    </location>
</feature>
<dbReference type="RefSeq" id="WP_179785483.1">
    <property type="nucleotide sequence ID" value="NZ_BAAARR010000012.1"/>
</dbReference>
<evidence type="ECO:0000313" key="4">
    <source>
        <dbReference type="Proteomes" id="UP000579605"/>
    </source>
</evidence>
<name>A0A852Z3M6_9ACTN</name>
<feature type="transmembrane region" description="Helical" evidence="2">
    <location>
        <begin position="67"/>
        <end position="88"/>
    </location>
</feature>
<reference evidence="3 4" key="1">
    <citation type="submission" date="2020-07" db="EMBL/GenBank/DDBJ databases">
        <title>Sequencing the genomes of 1000 actinobacteria strains.</title>
        <authorList>
            <person name="Klenk H.-P."/>
        </authorList>
    </citation>
    <scope>NUCLEOTIDE SEQUENCE [LARGE SCALE GENOMIC DNA]</scope>
    <source>
        <strain evidence="3 4">DSM 18448</strain>
    </source>
</reference>
<keyword evidence="4" id="KW-1185">Reference proteome</keyword>